<feature type="compositionally biased region" description="Pro residues" evidence="1">
    <location>
        <begin position="54"/>
        <end position="64"/>
    </location>
</feature>
<feature type="region of interest" description="Disordered" evidence="1">
    <location>
        <begin position="42"/>
        <end position="71"/>
    </location>
</feature>
<sequence>MRDSIIKLGLLFMATIFTSTSIADMFDSSSYQRQQNASDSAFESFDKEFAEPKQPAPAPVTPPPAHEHEAHNTAPANKISSAKVKQQAKQIFTAPDTVEVNGLKFDLASCRLQHNNVMCEINVTSFEVDRAITIVSYYSSLYDNMGNQFKLSRSRLGNKEANASQNLSSKLIGGIKTTLSVTFENVSSKTTAVALLELDARANNRKVKVQFRNIPLI</sequence>
<protein>
    <submittedName>
        <fullName evidence="2">Uncharacterized protein</fullName>
    </submittedName>
</protein>
<name>A0A3B1BDJ2_9ZZZZ</name>
<dbReference type="AlphaFoldDB" id="A0A3B1BDJ2"/>
<evidence type="ECO:0000256" key="1">
    <source>
        <dbReference type="SAM" id="MobiDB-lite"/>
    </source>
</evidence>
<dbReference type="EMBL" id="UOFY01000043">
    <property type="protein sequence ID" value="VAX10004.1"/>
    <property type="molecule type" value="Genomic_DNA"/>
</dbReference>
<organism evidence="2">
    <name type="scientific">hydrothermal vent metagenome</name>
    <dbReference type="NCBI Taxonomy" id="652676"/>
    <lineage>
        <taxon>unclassified sequences</taxon>
        <taxon>metagenomes</taxon>
        <taxon>ecological metagenomes</taxon>
    </lineage>
</organism>
<accession>A0A3B1BDJ2</accession>
<gene>
    <name evidence="2" type="ORF">MNBD_GAMMA25-215</name>
</gene>
<proteinExistence type="predicted"/>
<evidence type="ECO:0000313" key="2">
    <source>
        <dbReference type="EMBL" id="VAX10004.1"/>
    </source>
</evidence>
<reference evidence="2" key="1">
    <citation type="submission" date="2018-06" db="EMBL/GenBank/DDBJ databases">
        <authorList>
            <person name="Zhirakovskaya E."/>
        </authorList>
    </citation>
    <scope>NUCLEOTIDE SEQUENCE</scope>
</reference>